<gene>
    <name evidence="2" type="ORF">N0F65_010576</name>
</gene>
<dbReference type="InterPro" id="IPR000182">
    <property type="entry name" value="GNAT_dom"/>
</dbReference>
<comment type="caution">
    <text evidence="2">The sequence shown here is derived from an EMBL/GenBank/DDBJ whole genome shotgun (WGS) entry which is preliminary data.</text>
</comment>
<dbReference type="CDD" id="cd04301">
    <property type="entry name" value="NAT_SF"/>
    <property type="match status" value="1"/>
</dbReference>
<dbReference type="Proteomes" id="UP001146120">
    <property type="component" value="Unassembled WGS sequence"/>
</dbReference>
<dbReference type="PROSITE" id="PS51186">
    <property type="entry name" value="GNAT"/>
    <property type="match status" value="1"/>
</dbReference>
<protein>
    <recommendedName>
        <fullName evidence="1">N-acetyltransferase domain-containing protein</fullName>
    </recommendedName>
</protein>
<reference evidence="2" key="1">
    <citation type="submission" date="2022-11" db="EMBL/GenBank/DDBJ databases">
        <authorList>
            <person name="Morgan W.R."/>
            <person name="Tartar A."/>
        </authorList>
    </citation>
    <scope>NUCLEOTIDE SEQUENCE</scope>
    <source>
        <strain evidence="2">ARSEF 373</strain>
    </source>
</reference>
<sequence length="161" mass="18469">MTQLIIRPLTQADIPAIVSQLSGEERENATARYEKKLTQPLWDCKTLNVFVAEDVETHEIVGNMTAGCWYPGYFPKLADDVRQHRSHGYGTKMIQWLHDQAKAQGVHVFRAECEKGPLVAFYGRAGLEPVPYKGEHPGYPDSHQMLECWLDQPEKKMIEWE</sequence>
<proteinExistence type="predicted"/>
<reference evidence="2" key="2">
    <citation type="journal article" date="2023" name="Microbiol Resour">
        <title>Decontamination and Annotation of the Draft Genome Sequence of the Oomycete Lagenidium giganteum ARSEF 373.</title>
        <authorList>
            <person name="Morgan W.R."/>
            <person name="Tartar A."/>
        </authorList>
    </citation>
    <scope>NUCLEOTIDE SEQUENCE</scope>
    <source>
        <strain evidence="2">ARSEF 373</strain>
    </source>
</reference>
<accession>A0AAV2ZAF6</accession>
<name>A0AAV2ZAF6_9STRA</name>
<evidence type="ECO:0000259" key="1">
    <source>
        <dbReference type="PROSITE" id="PS51186"/>
    </source>
</evidence>
<feature type="domain" description="N-acetyltransferase" evidence="1">
    <location>
        <begin position="4"/>
        <end position="151"/>
    </location>
</feature>
<evidence type="ECO:0000313" key="3">
    <source>
        <dbReference type="Proteomes" id="UP001146120"/>
    </source>
</evidence>
<dbReference type="AlphaFoldDB" id="A0AAV2ZAF6"/>
<dbReference type="SUPFAM" id="SSF55729">
    <property type="entry name" value="Acyl-CoA N-acyltransferases (Nat)"/>
    <property type="match status" value="1"/>
</dbReference>
<keyword evidence="3" id="KW-1185">Reference proteome</keyword>
<dbReference type="InterPro" id="IPR016181">
    <property type="entry name" value="Acyl_CoA_acyltransferase"/>
</dbReference>
<evidence type="ECO:0000313" key="2">
    <source>
        <dbReference type="EMBL" id="DBA03923.1"/>
    </source>
</evidence>
<dbReference type="Gene3D" id="3.40.630.30">
    <property type="match status" value="1"/>
</dbReference>
<organism evidence="2 3">
    <name type="scientific">Lagenidium giganteum</name>
    <dbReference type="NCBI Taxonomy" id="4803"/>
    <lineage>
        <taxon>Eukaryota</taxon>
        <taxon>Sar</taxon>
        <taxon>Stramenopiles</taxon>
        <taxon>Oomycota</taxon>
        <taxon>Peronosporomycetes</taxon>
        <taxon>Pythiales</taxon>
        <taxon>Pythiaceae</taxon>
    </lineage>
</organism>
<dbReference type="EMBL" id="DAKRPA010000013">
    <property type="protein sequence ID" value="DBA03923.1"/>
    <property type="molecule type" value="Genomic_DNA"/>
</dbReference>
<dbReference type="GO" id="GO:0016747">
    <property type="term" value="F:acyltransferase activity, transferring groups other than amino-acyl groups"/>
    <property type="evidence" value="ECO:0007669"/>
    <property type="project" value="InterPro"/>
</dbReference>